<dbReference type="EMBL" id="VEPZ02001581">
    <property type="protein sequence ID" value="KAE8667171.1"/>
    <property type="molecule type" value="Genomic_DNA"/>
</dbReference>
<evidence type="ECO:0000313" key="3">
    <source>
        <dbReference type="Proteomes" id="UP000436088"/>
    </source>
</evidence>
<dbReference type="GO" id="GO:0000285">
    <property type="term" value="F:1-phosphatidylinositol-3-phosphate 5-kinase activity"/>
    <property type="evidence" value="ECO:0007669"/>
    <property type="project" value="TreeGrafter"/>
</dbReference>
<dbReference type="Gene3D" id="3.50.7.10">
    <property type="entry name" value="GroEL"/>
    <property type="match status" value="1"/>
</dbReference>
<dbReference type="GO" id="GO:0010008">
    <property type="term" value="C:endosome membrane"/>
    <property type="evidence" value="ECO:0007669"/>
    <property type="project" value="TreeGrafter"/>
</dbReference>
<dbReference type="PANTHER" id="PTHR45748:SF7">
    <property type="entry name" value="1-PHOSPHATIDYLINOSITOL 3-PHOSPHATE 5-KINASE-RELATED"/>
    <property type="match status" value="1"/>
</dbReference>
<gene>
    <name evidence="2" type="ORF">F3Y22_tig00112443pilonHSYRG00206</name>
</gene>
<dbReference type="SUPFAM" id="SSF52029">
    <property type="entry name" value="GroEL apical domain-like"/>
    <property type="match status" value="1"/>
</dbReference>
<dbReference type="InterPro" id="IPR027409">
    <property type="entry name" value="GroEL-like_apical_dom_sf"/>
</dbReference>
<dbReference type="PANTHER" id="PTHR45748">
    <property type="entry name" value="1-PHOSPHATIDYLINOSITOL 3-PHOSPHATE 5-KINASE-RELATED"/>
    <property type="match status" value="1"/>
</dbReference>
<accession>A0A6A2WZI9</accession>
<organism evidence="2 3">
    <name type="scientific">Hibiscus syriacus</name>
    <name type="common">Rose of Sharon</name>
    <dbReference type="NCBI Taxonomy" id="106335"/>
    <lineage>
        <taxon>Eukaryota</taxon>
        <taxon>Viridiplantae</taxon>
        <taxon>Streptophyta</taxon>
        <taxon>Embryophyta</taxon>
        <taxon>Tracheophyta</taxon>
        <taxon>Spermatophyta</taxon>
        <taxon>Magnoliopsida</taxon>
        <taxon>eudicotyledons</taxon>
        <taxon>Gunneridae</taxon>
        <taxon>Pentapetalae</taxon>
        <taxon>rosids</taxon>
        <taxon>malvids</taxon>
        <taxon>Malvales</taxon>
        <taxon>Malvaceae</taxon>
        <taxon>Malvoideae</taxon>
        <taxon>Hibiscus</taxon>
    </lineage>
</organism>
<protein>
    <submittedName>
        <fullName evidence="2">Uncharacterized protein</fullName>
    </submittedName>
</protein>
<reference evidence="2" key="1">
    <citation type="submission" date="2019-09" db="EMBL/GenBank/DDBJ databases">
        <title>Draft genome information of white flower Hibiscus syriacus.</title>
        <authorList>
            <person name="Kim Y.-M."/>
        </authorList>
    </citation>
    <scope>NUCLEOTIDE SEQUENCE [LARGE SCALE GENOMIC DNA]</scope>
    <source>
        <strain evidence="2">YM2019G1</strain>
    </source>
</reference>
<comment type="caution">
    <text evidence="2">The sequence shown here is derived from an EMBL/GenBank/DDBJ whole genome shotgun (WGS) entry which is preliminary data.</text>
</comment>
<feature type="compositionally biased region" description="Low complexity" evidence="1">
    <location>
        <begin position="457"/>
        <end position="466"/>
    </location>
</feature>
<evidence type="ECO:0000256" key="1">
    <source>
        <dbReference type="SAM" id="MobiDB-lite"/>
    </source>
</evidence>
<evidence type="ECO:0000313" key="2">
    <source>
        <dbReference type="EMBL" id="KAE8667171.1"/>
    </source>
</evidence>
<feature type="region of interest" description="Disordered" evidence="1">
    <location>
        <begin position="433"/>
        <end position="476"/>
    </location>
</feature>
<dbReference type="CDD" id="cd09272">
    <property type="entry name" value="RNase_HI_RT_Ty1"/>
    <property type="match status" value="1"/>
</dbReference>
<dbReference type="Proteomes" id="UP000436088">
    <property type="component" value="Unassembled WGS sequence"/>
</dbReference>
<dbReference type="GO" id="GO:0046854">
    <property type="term" value="P:phosphatidylinositol phosphate biosynthetic process"/>
    <property type="evidence" value="ECO:0007669"/>
    <property type="project" value="TreeGrafter"/>
</dbReference>
<sequence>MFLMNYTRPDIAYAVSRLSRYTHNPSGEHWIALKRLLKYLKGTLDWKLEFIGFPAILEEYCDANWVSDNDEVSSTSGYVFTLGGAAISWKSSKQTCIARSTMESEFIALDLAGQEAEWLRSLLADIPLWGRPTPPVSLLCDSQAAICVAKNQAYNGKKRHIRIRQESVRRLIKNGVLSLEYVKSERNLADTLTKGLGFPISLLSDREQGGLSRTTAAAIRLGSARGRGRVLSECFSIRRAISPAVHSGFGYTEFRATVLTSGDGPPTAAITHIGANSFLRQWFLPRHGNGPFEDGSSKDTCTGSQIIPSIYHLSSQKMGYCERFHVERFVEDLGSAEQGGKKLTKTLMYFEGCPNPLGCSILLRGANGDELKKTKHVVQYGIFAVYLLALETSFLADEGASLPGLPLDNPISASFMDKPSIISRSISTFPGFSVPSDKMSQDHRRDNNVSTLPNGTSLLSSSSPPLEFTALSSSPSEKVIPDAFSNKNYMDSNVS</sequence>
<dbReference type="AlphaFoldDB" id="A0A6A2WZI9"/>
<proteinExistence type="predicted"/>
<keyword evidence="3" id="KW-1185">Reference proteome</keyword>
<name>A0A6A2WZI9_HIBSY</name>